<gene>
    <name evidence="2" type="ORF">FCL38_03620</name>
</gene>
<evidence type="ECO:0000259" key="1">
    <source>
        <dbReference type="Pfam" id="PF07589"/>
    </source>
</evidence>
<keyword evidence="3" id="KW-1185">Reference proteome</keyword>
<feature type="domain" description="Ice-binding protein C-terminal" evidence="1">
    <location>
        <begin position="114"/>
        <end position="138"/>
    </location>
</feature>
<protein>
    <submittedName>
        <fullName evidence="2">PEP-CTERM sorting domain-containing protein</fullName>
    </submittedName>
</protein>
<dbReference type="EMBL" id="CP040017">
    <property type="protein sequence ID" value="QCP14482.1"/>
    <property type="molecule type" value="Genomic_DNA"/>
</dbReference>
<dbReference type="NCBIfam" id="NF035944">
    <property type="entry name" value="PEPxxWA-CTERM"/>
    <property type="match status" value="1"/>
</dbReference>
<evidence type="ECO:0000313" key="3">
    <source>
        <dbReference type="Proteomes" id="UP000298763"/>
    </source>
</evidence>
<name>A0ABX5UWD0_9BURK</name>
<organism evidence="2 3">
    <name type="scientific">Pseudoduganella umbonata</name>
    <dbReference type="NCBI Taxonomy" id="864828"/>
    <lineage>
        <taxon>Bacteria</taxon>
        <taxon>Pseudomonadati</taxon>
        <taxon>Pseudomonadota</taxon>
        <taxon>Betaproteobacteria</taxon>
        <taxon>Burkholderiales</taxon>
        <taxon>Oxalobacteraceae</taxon>
        <taxon>Telluria group</taxon>
        <taxon>Pseudoduganella</taxon>
    </lineage>
</organism>
<proteinExistence type="predicted"/>
<dbReference type="InterPro" id="IPR013424">
    <property type="entry name" value="Ice-binding_C"/>
</dbReference>
<evidence type="ECO:0000313" key="2">
    <source>
        <dbReference type="EMBL" id="QCP14482.1"/>
    </source>
</evidence>
<reference evidence="2 3" key="1">
    <citation type="submission" date="2019-05" db="EMBL/GenBank/DDBJ databases">
        <title>Draft Genome Sequences of Six Type Strains of the Genus Massilia.</title>
        <authorList>
            <person name="Miess H."/>
            <person name="Frediansyhah A."/>
            <person name="Gross H."/>
        </authorList>
    </citation>
    <scope>NUCLEOTIDE SEQUENCE [LARGE SCALE GENOMIC DNA]</scope>
    <source>
        <strain evidence="2 3">DSMZ 26121</strain>
    </source>
</reference>
<dbReference type="Proteomes" id="UP000298763">
    <property type="component" value="Chromosome"/>
</dbReference>
<dbReference type="Pfam" id="PF07589">
    <property type="entry name" value="PEP-CTERM"/>
    <property type="match status" value="1"/>
</dbReference>
<dbReference type="NCBIfam" id="TIGR02595">
    <property type="entry name" value="PEP_CTERM"/>
    <property type="match status" value="1"/>
</dbReference>
<sequence>MDESFSAEGYIDQSWTLRLAPHSVLTLSGEVFRSAVLSNPGDTGFSANWSTLLSLTSGNSVTGQDFGLYNAPLEGTTTRPFWYAIANTTDVASTVAFSLSINNYSNAYQWTPSAVPEPATWGMLLAGLGLVAANRRRRA</sequence>
<accession>A0ABX5UWD0</accession>